<dbReference type="EMBL" id="HBEG01007651">
    <property type="protein sequence ID" value="CAD8348788.1"/>
    <property type="molecule type" value="Transcribed_RNA"/>
</dbReference>
<feature type="transmembrane region" description="Helical" evidence="6">
    <location>
        <begin position="346"/>
        <end position="365"/>
    </location>
</feature>
<dbReference type="GO" id="GO:0016020">
    <property type="term" value="C:membrane"/>
    <property type="evidence" value="ECO:0007669"/>
    <property type="project" value="UniProtKB-SubCell"/>
</dbReference>
<feature type="transmembrane region" description="Helical" evidence="6">
    <location>
        <begin position="98"/>
        <end position="125"/>
    </location>
</feature>
<organism evidence="8">
    <name type="scientific">Pyrodinium bahamense</name>
    <dbReference type="NCBI Taxonomy" id="73915"/>
    <lineage>
        <taxon>Eukaryota</taxon>
        <taxon>Sar</taxon>
        <taxon>Alveolata</taxon>
        <taxon>Dinophyceae</taxon>
        <taxon>Gonyaulacales</taxon>
        <taxon>Pyrocystaceae</taxon>
        <taxon>Pyrodinium</taxon>
    </lineage>
</organism>
<feature type="transmembrane region" description="Helical" evidence="6">
    <location>
        <begin position="452"/>
        <end position="479"/>
    </location>
</feature>
<protein>
    <recommendedName>
        <fullName evidence="7">Amino acid transporter transmembrane domain-containing protein</fullName>
    </recommendedName>
</protein>
<dbReference type="AlphaFoldDB" id="A0A7R9ZZY0"/>
<proteinExistence type="predicted"/>
<reference evidence="8" key="1">
    <citation type="submission" date="2021-01" db="EMBL/GenBank/DDBJ databases">
        <authorList>
            <person name="Corre E."/>
            <person name="Pelletier E."/>
            <person name="Niang G."/>
            <person name="Scheremetjew M."/>
            <person name="Finn R."/>
            <person name="Kale V."/>
            <person name="Holt S."/>
            <person name="Cochrane G."/>
            <person name="Meng A."/>
            <person name="Brown T."/>
            <person name="Cohen L."/>
        </authorList>
    </citation>
    <scope>NUCLEOTIDE SEQUENCE</scope>
    <source>
        <strain evidence="8">Pbaha01</strain>
    </source>
</reference>
<feature type="domain" description="Amino acid transporter transmembrane" evidence="7">
    <location>
        <begin position="95"/>
        <end position="472"/>
    </location>
</feature>
<dbReference type="Pfam" id="PF01490">
    <property type="entry name" value="Aa_trans"/>
    <property type="match status" value="1"/>
</dbReference>
<evidence type="ECO:0000256" key="3">
    <source>
        <dbReference type="ARBA" id="ARBA00022989"/>
    </source>
</evidence>
<evidence type="ECO:0000259" key="7">
    <source>
        <dbReference type="Pfam" id="PF01490"/>
    </source>
</evidence>
<evidence type="ECO:0000256" key="4">
    <source>
        <dbReference type="ARBA" id="ARBA00023136"/>
    </source>
</evidence>
<keyword evidence="3 6" id="KW-1133">Transmembrane helix</keyword>
<keyword evidence="2 6" id="KW-0812">Transmembrane</keyword>
<feature type="region of interest" description="Disordered" evidence="5">
    <location>
        <begin position="1"/>
        <end position="39"/>
    </location>
</feature>
<evidence type="ECO:0000256" key="5">
    <source>
        <dbReference type="SAM" id="MobiDB-lite"/>
    </source>
</evidence>
<sequence>MSSTNARPGQKVPRRATETVGAEEDPALGASGREAEPLVPGARRATTHLENYGSWRATIWTPKVGMRRAAKRWVMVISAFANIAPAGCLVVSRPTGGIFPSLAALAVFGGLALFGAHNYAVALTISGSCTLPDAWRRYIGPCTTIVPILTVAFTCFSCCVGYANFYGHLLADVWAWNPAPNHFESPETWYVVLSGFVPMMFLVCLKDISVMRFSTAVAGLACCLVPVLAAIRYFDGSYTEHGRWGLHTTFGGQNPDIREFWKFHEMPSRLVSIQGVLFLFHFNAVKYFRELEQPQVSRYTWGVGWAILAGFAVVASTMVFVFLTFGHQSMMLTMDNYSREDGLANTARVAVSIGLVGCFPLLFSGMRESLVELLSDFLPSFALGFQTVAFQNALSLGLLCVVVVVTNGSHRLDVLLINVGRCCCGPLLMYTFPGVLYLATTRRHLSREALSLPYLLLTVMVAIFGLVMTVTSSLVWNWYGLL</sequence>
<feature type="transmembrane region" description="Helical" evidence="6">
    <location>
        <begin position="73"/>
        <end position="92"/>
    </location>
</feature>
<feature type="transmembrane region" description="Helical" evidence="6">
    <location>
        <begin position="217"/>
        <end position="234"/>
    </location>
</feature>
<dbReference type="InterPro" id="IPR013057">
    <property type="entry name" value="AA_transpt_TM"/>
</dbReference>
<comment type="subcellular location">
    <subcellularLocation>
        <location evidence="1">Membrane</location>
        <topology evidence="1">Multi-pass membrane protein</topology>
    </subcellularLocation>
</comment>
<feature type="transmembrane region" description="Helical" evidence="6">
    <location>
        <begin position="416"/>
        <end position="440"/>
    </location>
</feature>
<accession>A0A7R9ZZY0</accession>
<feature type="transmembrane region" description="Helical" evidence="6">
    <location>
        <begin position="188"/>
        <end position="205"/>
    </location>
</feature>
<evidence type="ECO:0000256" key="6">
    <source>
        <dbReference type="SAM" id="Phobius"/>
    </source>
</evidence>
<evidence type="ECO:0000313" key="8">
    <source>
        <dbReference type="EMBL" id="CAD8348788.1"/>
    </source>
</evidence>
<evidence type="ECO:0000256" key="2">
    <source>
        <dbReference type="ARBA" id="ARBA00022692"/>
    </source>
</evidence>
<gene>
    <name evidence="8" type="ORF">PBAH0796_LOCUS4527</name>
</gene>
<feature type="transmembrane region" description="Helical" evidence="6">
    <location>
        <begin position="145"/>
        <end position="168"/>
    </location>
</feature>
<evidence type="ECO:0000256" key="1">
    <source>
        <dbReference type="ARBA" id="ARBA00004141"/>
    </source>
</evidence>
<feature type="transmembrane region" description="Helical" evidence="6">
    <location>
        <begin position="377"/>
        <end position="404"/>
    </location>
</feature>
<name>A0A7R9ZZY0_9DINO</name>
<keyword evidence="4 6" id="KW-0472">Membrane</keyword>
<feature type="transmembrane region" description="Helical" evidence="6">
    <location>
        <begin position="300"/>
        <end position="326"/>
    </location>
</feature>
<dbReference type="GO" id="GO:0015179">
    <property type="term" value="F:L-amino acid transmembrane transporter activity"/>
    <property type="evidence" value="ECO:0007669"/>
    <property type="project" value="TreeGrafter"/>
</dbReference>
<dbReference type="PANTHER" id="PTHR22950">
    <property type="entry name" value="AMINO ACID TRANSPORTER"/>
    <property type="match status" value="1"/>
</dbReference>
<dbReference type="PANTHER" id="PTHR22950:SF652">
    <property type="entry name" value="TRANSMEMBRANE AMINO ACID TRANSPORTER FAMILY PROTEIN"/>
    <property type="match status" value="1"/>
</dbReference>